<dbReference type="EMBL" id="NRDI02000031">
    <property type="protein sequence ID" value="KAI1507934.1"/>
    <property type="molecule type" value="Genomic_DNA"/>
</dbReference>
<dbReference type="Proteomes" id="UP000249757">
    <property type="component" value="Unassembled WGS sequence"/>
</dbReference>
<reference evidence="3" key="3">
    <citation type="journal article" date="2022" name="bioRxiv">
        <title>A global pangenome for the wheat fungal pathogen Pyrenophora tritici-repentis and prediction of effector protein structural homology.</title>
        <authorList>
            <person name="Moolhuijzen P."/>
            <person name="See P.T."/>
            <person name="Shi G."/>
            <person name="Powell H.R."/>
            <person name="Cockram J."/>
            <person name="Jorgensen L.N."/>
            <person name="Benslimane H."/>
            <person name="Strelkov S.E."/>
            <person name="Turner J."/>
            <person name="Liu Z."/>
            <person name="Moffat C.S."/>
        </authorList>
    </citation>
    <scope>NUCLEOTIDE SEQUENCE</scope>
    <source>
        <strain evidence="3">86-124</strain>
    </source>
</reference>
<feature type="region of interest" description="Disordered" evidence="1">
    <location>
        <begin position="23"/>
        <end position="47"/>
    </location>
</feature>
<evidence type="ECO:0000256" key="1">
    <source>
        <dbReference type="SAM" id="MobiDB-lite"/>
    </source>
</evidence>
<evidence type="ECO:0000313" key="3">
    <source>
        <dbReference type="EMBL" id="KAI1507934.1"/>
    </source>
</evidence>
<evidence type="ECO:0000313" key="2">
    <source>
        <dbReference type="EMBL" id="KAF7567800.1"/>
    </source>
</evidence>
<reference evidence="3" key="2">
    <citation type="submission" date="2021-05" db="EMBL/GenBank/DDBJ databases">
        <authorList>
            <person name="Moolhuijzen P.M."/>
            <person name="Moffat C.S."/>
        </authorList>
    </citation>
    <scope>NUCLEOTIDE SEQUENCE</scope>
    <source>
        <strain evidence="3">86-124</strain>
    </source>
</reference>
<evidence type="ECO:0000313" key="4">
    <source>
        <dbReference type="Proteomes" id="UP000245464"/>
    </source>
</evidence>
<dbReference type="Proteomes" id="UP000245464">
    <property type="component" value="Chromosome 7"/>
</dbReference>
<keyword evidence="5" id="KW-1185">Reference proteome</keyword>
<accession>A0A2W1FDW9</accession>
<reference evidence="5" key="4">
    <citation type="journal article" date="2022" name="Microb. Genom.">
        <title>A global pangenome for the wheat fungal pathogen Pyrenophora tritici-repentis and prediction of effector protein structural homology.</title>
        <authorList>
            <person name="Moolhuijzen P.M."/>
            <person name="See P.T."/>
            <person name="Shi G."/>
            <person name="Powell H.R."/>
            <person name="Cockram J."/>
            <person name="Jorgensen L.N."/>
            <person name="Benslimane H."/>
            <person name="Strelkov S.E."/>
            <person name="Turner J."/>
            <person name="Liu Z."/>
            <person name="Moffat C.S."/>
        </authorList>
    </citation>
    <scope>NUCLEOTIDE SEQUENCE [LARGE SCALE GENOMIC DNA]</scope>
</reference>
<reference evidence="2" key="1">
    <citation type="journal article" date="2018" name="BMC Genomics">
        <title>Comparative genomics of the wheat fungal pathogen Pyrenophora tritici-repentis reveals chromosomal variations and genome plasticity.</title>
        <authorList>
            <person name="Moolhuijzen P."/>
            <person name="See P.T."/>
            <person name="Hane J.K."/>
            <person name="Shi G."/>
            <person name="Liu Z."/>
            <person name="Oliver R.P."/>
            <person name="Moffat C.S."/>
        </authorList>
    </citation>
    <scope>NUCLEOTIDE SEQUENCE [LARGE SCALE GENOMIC DNA]</scope>
    <source>
        <strain evidence="2">M4</strain>
    </source>
</reference>
<feature type="compositionally biased region" description="Polar residues" evidence="1">
    <location>
        <begin position="33"/>
        <end position="47"/>
    </location>
</feature>
<organism evidence="2 4">
    <name type="scientific">Pyrenophora tritici-repentis</name>
    <dbReference type="NCBI Taxonomy" id="45151"/>
    <lineage>
        <taxon>Eukaryota</taxon>
        <taxon>Fungi</taxon>
        <taxon>Dikarya</taxon>
        <taxon>Ascomycota</taxon>
        <taxon>Pezizomycotina</taxon>
        <taxon>Dothideomycetes</taxon>
        <taxon>Pleosporomycetidae</taxon>
        <taxon>Pleosporales</taxon>
        <taxon>Pleosporineae</taxon>
        <taxon>Pleosporaceae</taxon>
        <taxon>Pyrenophora</taxon>
    </lineage>
</organism>
<comment type="caution">
    <text evidence="2">The sequence shown here is derived from an EMBL/GenBank/DDBJ whole genome shotgun (WGS) entry which is preliminary data.</text>
</comment>
<proteinExistence type="predicted"/>
<gene>
    <name evidence="3" type="ORF">Ptr86124_013188</name>
    <name evidence="2" type="ORF">PtrM4_124130</name>
</gene>
<name>A0A2W1FDW9_9PLEO</name>
<protein>
    <submittedName>
        <fullName evidence="2">Uncharacterized protein</fullName>
    </submittedName>
</protein>
<sequence>MSPGLLVVPKTYAEAKLKEFEPPTCFNPPHSQPACNPASSNAPTPQSWLPRSRGHLNIETDAIIGTQIQIYVEDKVVHEIEKMAPQASGSAPSGTKWDGTDWRSTGNPDYVWVNNAWNHKPAGMRWDGTDWRSTGNPDYVWVASQWVSKKASGR</sequence>
<dbReference type="EMBL" id="NQIK02000007">
    <property type="protein sequence ID" value="KAF7567800.1"/>
    <property type="molecule type" value="Genomic_DNA"/>
</dbReference>
<evidence type="ECO:0000313" key="5">
    <source>
        <dbReference type="Proteomes" id="UP000249757"/>
    </source>
</evidence>
<dbReference type="AlphaFoldDB" id="A0A2W1FDW9"/>